<dbReference type="Proteomes" id="UP000692954">
    <property type="component" value="Unassembled WGS sequence"/>
</dbReference>
<dbReference type="EMBL" id="CAJJDN010000004">
    <property type="protein sequence ID" value="CAD8049426.1"/>
    <property type="molecule type" value="Genomic_DNA"/>
</dbReference>
<keyword evidence="1" id="KW-0812">Transmembrane</keyword>
<accession>A0A8S1K8X7</accession>
<feature type="transmembrane region" description="Helical" evidence="1">
    <location>
        <begin position="92"/>
        <end position="108"/>
    </location>
</feature>
<evidence type="ECO:0000256" key="1">
    <source>
        <dbReference type="SAM" id="Phobius"/>
    </source>
</evidence>
<feature type="transmembrane region" description="Helical" evidence="1">
    <location>
        <begin position="68"/>
        <end position="86"/>
    </location>
</feature>
<dbReference type="OrthoDB" id="305147at2759"/>
<gene>
    <name evidence="2" type="ORF">PSON_ATCC_30995.1.T0040114</name>
</gene>
<sequence>MMMEMYLYWTAKCEFIFESWRIYDDQPFLLFCGCFLSCLYAIIHIIYMLQGDKVQIFLKQYMSRRVGFSIYQFFLTLSSMITMMLLMTMNGWVNLAVGIGYTIGYGISQITKSKSKYTQVDTI</sequence>
<evidence type="ECO:0008006" key="4">
    <source>
        <dbReference type="Google" id="ProtNLM"/>
    </source>
</evidence>
<comment type="caution">
    <text evidence="2">The sequence shown here is derived from an EMBL/GenBank/DDBJ whole genome shotgun (WGS) entry which is preliminary data.</text>
</comment>
<protein>
    <recommendedName>
        <fullName evidence="4">Copper transporter</fullName>
    </recommendedName>
</protein>
<organism evidence="2 3">
    <name type="scientific">Paramecium sonneborni</name>
    <dbReference type="NCBI Taxonomy" id="65129"/>
    <lineage>
        <taxon>Eukaryota</taxon>
        <taxon>Sar</taxon>
        <taxon>Alveolata</taxon>
        <taxon>Ciliophora</taxon>
        <taxon>Intramacronucleata</taxon>
        <taxon>Oligohymenophorea</taxon>
        <taxon>Peniculida</taxon>
        <taxon>Parameciidae</taxon>
        <taxon>Paramecium</taxon>
    </lineage>
</organism>
<name>A0A8S1K8X7_9CILI</name>
<feature type="transmembrane region" description="Helical" evidence="1">
    <location>
        <begin position="28"/>
        <end position="47"/>
    </location>
</feature>
<keyword evidence="1" id="KW-1133">Transmembrane helix</keyword>
<evidence type="ECO:0000313" key="3">
    <source>
        <dbReference type="Proteomes" id="UP000692954"/>
    </source>
</evidence>
<keyword evidence="3" id="KW-1185">Reference proteome</keyword>
<dbReference type="AlphaFoldDB" id="A0A8S1K8X7"/>
<reference evidence="2" key="1">
    <citation type="submission" date="2021-01" db="EMBL/GenBank/DDBJ databases">
        <authorList>
            <consortium name="Genoscope - CEA"/>
            <person name="William W."/>
        </authorList>
    </citation>
    <scope>NUCLEOTIDE SEQUENCE</scope>
</reference>
<evidence type="ECO:0000313" key="2">
    <source>
        <dbReference type="EMBL" id="CAD8049426.1"/>
    </source>
</evidence>
<proteinExistence type="predicted"/>
<keyword evidence="1" id="KW-0472">Membrane</keyword>